<keyword evidence="3" id="KW-1185">Reference proteome</keyword>
<reference evidence="3" key="2">
    <citation type="submission" date="2015-01" db="EMBL/GenBank/DDBJ databases">
        <title>Evolutionary Origins and Diversification of the Mycorrhizal Mutualists.</title>
        <authorList>
            <consortium name="DOE Joint Genome Institute"/>
            <consortium name="Mycorrhizal Genomics Consortium"/>
            <person name="Kohler A."/>
            <person name="Kuo A."/>
            <person name="Nagy L.G."/>
            <person name="Floudas D."/>
            <person name="Copeland A."/>
            <person name="Barry K.W."/>
            <person name="Cichocki N."/>
            <person name="Veneault-Fourrey C."/>
            <person name="LaButti K."/>
            <person name="Lindquist E.A."/>
            <person name="Lipzen A."/>
            <person name="Lundell T."/>
            <person name="Morin E."/>
            <person name="Murat C."/>
            <person name="Riley R."/>
            <person name="Ohm R."/>
            <person name="Sun H."/>
            <person name="Tunlid A."/>
            <person name="Henrissat B."/>
            <person name="Grigoriev I.V."/>
            <person name="Hibbett D.S."/>
            <person name="Martin F."/>
        </authorList>
    </citation>
    <scope>NUCLEOTIDE SEQUENCE [LARGE SCALE GENOMIC DNA]</scope>
    <source>
        <strain evidence="3">UH-Slu-Lm8-n1</strain>
    </source>
</reference>
<dbReference type="STRING" id="930992.A0A0D0ACT2"/>
<dbReference type="OrthoDB" id="2692158at2759"/>
<evidence type="ECO:0000313" key="2">
    <source>
        <dbReference type="EMBL" id="KIK39486.1"/>
    </source>
</evidence>
<dbReference type="EMBL" id="KN835340">
    <property type="protein sequence ID" value="KIK39486.1"/>
    <property type="molecule type" value="Genomic_DNA"/>
</dbReference>
<dbReference type="Proteomes" id="UP000054485">
    <property type="component" value="Unassembled WGS sequence"/>
</dbReference>
<organism evidence="2 3">
    <name type="scientific">Suillus luteus UH-Slu-Lm8-n1</name>
    <dbReference type="NCBI Taxonomy" id="930992"/>
    <lineage>
        <taxon>Eukaryota</taxon>
        <taxon>Fungi</taxon>
        <taxon>Dikarya</taxon>
        <taxon>Basidiomycota</taxon>
        <taxon>Agaricomycotina</taxon>
        <taxon>Agaricomycetes</taxon>
        <taxon>Agaricomycetidae</taxon>
        <taxon>Boletales</taxon>
        <taxon>Suillineae</taxon>
        <taxon>Suillaceae</taxon>
        <taxon>Suillus</taxon>
    </lineage>
</organism>
<gene>
    <name evidence="2" type="ORF">CY34DRAFT_769165</name>
</gene>
<feature type="compositionally biased region" description="Low complexity" evidence="1">
    <location>
        <begin position="12"/>
        <end position="28"/>
    </location>
</feature>
<proteinExistence type="predicted"/>
<name>A0A0D0ACT2_9AGAM</name>
<dbReference type="AlphaFoldDB" id="A0A0D0ACT2"/>
<evidence type="ECO:0000256" key="1">
    <source>
        <dbReference type="SAM" id="MobiDB-lite"/>
    </source>
</evidence>
<dbReference type="InParanoid" id="A0A0D0ACT2"/>
<accession>A0A0D0ACT2</accession>
<sequence>MAHRRCVTFEPSGSSESDSDSDVSPASSRKISPASPVETAAPSTESLNGRKRKRESSGNDNDDKRKSSKRSRPQKEDNEEPSYPGRAQDPREIHLGEVQQVVITAIRAADLTLGLRWIPAGFHVIVKADSAEFQTSNKPVHVDQAGVEWNEPILLPREPSSQVRVSVYASFESGPMLCHGELLRTFEISVGELLDRSDKSCR</sequence>
<evidence type="ECO:0000313" key="3">
    <source>
        <dbReference type="Proteomes" id="UP000054485"/>
    </source>
</evidence>
<reference evidence="2 3" key="1">
    <citation type="submission" date="2014-04" db="EMBL/GenBank/DDBJ databases">
        <authorList>
            <consortium name="DOE Joint Genome Institute"/>
            <person name="Kuo A."/>
            <person name="Ruytinx J."/>
            <person name="Rineau F."/>
            <person name="Colpaert J."/>
            <person name="Kohler A."/>
            <person name="Nagy L.G."/>
            <person name="Floudas D."/>
            <person name="Copeland A."/>
            <person name="Barry K.W."/>
            <person name="Cichocki N."/>
            <person name="Veneault-Fourrey C."/>
            <person name="LaButti K."/>
            <person name="Lindquist E.A."/>
            <person name="Lipzen A."/>
            <person name="Lundell T."/>
            <person name="Morin E."/>
            <person name="Murat C."/>
            <person name="Sun H."/>
            <person name="Tunlid A."/>
            <person name="Henrissat B."/>
            <person name="Grigoriev I.V."/>
            <person name="Hibbett D.S."/>
            <person name="Martin F."/>
            <person name="Nordberg H.P."/>
            <person name="Cantor M.N."/>
            <person name="Hua S.X."/>
        </authorList>
    </citation>
    <scope>NUCLEOTIDE SEQUENCE [LARGE SCALE GENOMIC DNA]</scope>
    <source>
        <strain evidence="2 3">UH-Slu-Lm8-n1</strain>
    </source>
</reference>
<feature type="compositionally biased region" description="Basic and acidic residues" evidence="1">
    <location>
        <begin position="55"/>
        <end position="65"/>
    </location>
</feature>
<feature type="region of interest" description="Disordered" evidence="1">
    <location>
        <begin position="1"/>
        <end position="92"/>
    </location>
</feature>
<dbReference type="HOGENOM" id="CLU_1355447_0_0_1"/>
<protein>
    <submittedName>
        <fullName evidence="2">Uncharacterized protein</fullName>
    </submittedName>
</protein>